<dbReference type="OrthoDB" id="2612216at2"/>
<evidence type="ECO:0000313" key="2">
    <source>
        <dbReference type="Proteomes" id="UP000319432"/>
    </source>
</evidence>
<organism evidence="1 2">
    <name type="scientific">Brevibacillus laterosporus</name>
    <name type="common">Bacillus laterosporus</name>
    <dbReference type="NCBI Taxonomy" id="1465"/>
    <lineage>
        <taxon>Bacteria</taxon>
        <taxon>Bacillati</taxon>
        <taxon>Bacillota</taxon>
        <taxon>Bacilli</taxon>
        <taxon>Bacillales</taxon>
        <taxon>Paenibacillaceae</taxon>
        <taxon>Brevibacillus</taxon>
    </lineage>
</organism>
<accession>A0A518V9C7</accession>
<proteinExistence type="predicted"/>
<evidence type="ECO:0000313" key="1">
    <source>
        <dbReference type="EMBL" id="QDX93569.1"/>
    </source>
</evidence>
<dbReference type="PROSITE" id="PS51257">
    <property type="entry name" value="PROKAR_LIPOPROTEIN"/>
    <property type="match status" value="1"/>
</dbReference>
<dbReference type="EMBL" id="CP033464">
    <property type="protein sequence ID" value="QDX93569.1"/>
    <property type="molecule type" value="Genomic_DNA"/>
</dbReference>
<dbReference type="AlphaFoldDB" id="A0A518V9C7"/>
<reference evidence="1 2" key="1">
    <citation type="submission" date="2018-11" db="EMBL/GenBank/DDBJ databases">
        <title>Phylogenetic determinants of toxin gene distribution in genomes of Brevibacillus laterosporus.</title>
        <authorList>
            <person name="Glare T.R."/>
            <person name="Durrant A."/>
            <person name="Berry C."/>
            <person name="Palma L."/>
            <person name="Ormskirk M."/>
            <person name="Cox M.O."/>
        </authorList>
    </citation>
    <scope>NUCLEOTIDE SEQUENCE [LARGE SCALE GENOMIC DNA]</scope>
    <source>
        <strain evidence="1 2">1821L</strain>
    </source>
</reference>
<keyword evidence="2" id="KW-1185">Reference proteome</keyword>
<protein>
    <recommendedName>
        <fullName evidence="3">Lipoprotein</fullName>
    </recommendedName>
</protein>
<evidence type="ECO:0008006" key="3">
    <source>
        <dbReference type="Google" id="ProtNLM"/>
    </source>
</evidence>
<dbReference type="Proteomes" id="UP000319432">
    <property type="component" value="Chromosome"/>
</dbReference>
<name>A0A518V9C7_BRELA</name>
<gene>
    <name evidence="1" type="ORF">EEL30_15465</name>
</gene>
<sequence>MEKFAYAVILALLLAGCSSEQTSKSLSVEEQLALQYVEQFQNSKDVEVKKKFVEEHIYTDAKPIFTLVASTPSKDSVALNDVSIVGSVDYEKDGEKGKSVLVRGKKSNGEDVEEIFLFSDGKLVWGYTEADDKATFDKLRMEFK</sequence>